<dbReference type="InterPro" id="IPR050194">
    <property type="entry name" value="Glycosyltransferase_grp1"/>
</dbReference>
<dbReference type="SUPFAM" id="SSF53756">
    <property type="entry name" value="UDP-Glycosyltransferase/glycogen phosphorylase"/>
    <property type="match status" value="1"/>
</dbReference>
<evidence type="ECO:0000313" key="3">
    <source>
        <dbReference type="Proteomes" id="UP000000238"/>
    </source>
</evidence>
<dbReference type="Pfam" id="PF00534">
    <property type="entry name" value="Glycos_transf_1"/>
    <property type="match status" value="1"/>
</dbReference>
<dbReference type="EMBL" id="CP000155">
    <property type="protein sequence ID" value="ABC29522.1"/>
    <property type="molecule type" value="Genomic_DNA"/>
</dbReference>
<reference evidence="2 3" key="1">
    <citation type="journal article" date="2005" name="Nucleic Acids Res.">
        <title>Genomic blueprint of Hahella chejuensis, a marine microbe producing an algicidal agent.</title>
        <authorList>
            <person name="Jeong H."/>
            <person name="Yim J.H."/>
            <person name="Lee C."/>
            <person name="Choi S.-H."/>
            <person name="Park Y.K."/>
            <person name="Yoon S.H."/>
            <person name="Hur C.-G."/>
            <person name="Kang H.-Y."/>
            <person name="Kim D."/>
            <person name="Lee H.H."/>
            <person name="Park K.H."/>
            <person name="Park S.-H."/>
            <person name="Park H.-S."/>
            <person name="Lee H.K."/>
            <person name="Oh T.K."/>
            <person name="Kim J.F."/>
        </authorList>
    </citation>
    <scope>NUCLEOTIDE SEQUENCE [LARGE SCALE GENOMIC DNA]</scope>
    <source>
        <strain evidence="2 3">KCTC 2396</strain>
    </source>
</reference>
<gene>
    <name evidence="2" type="ordered locus">HCH_02736</name>
</gene>
<dbReference type="KEGG" id="hch:HCH_02736"/>
<keyword evidence="3" id="KW-1185">Reference proteome</keyword>
<dbReference type="HOGENOM" id="CLU_721211_0_0_6"/>
<keyword evidence="2" id="KW-0808">Transferase</keyword>
<evidence type="ECO:0000313" key="2">
    <source>
        <dbReference type="EMBL" id="ABC29522.1"/>
    </source>
</evidence>
<dbReference type="InterPro" id="IPR001296">
    <property type="entry name" value="Glyco_trans_1"/>
</dbReference>
<name>Q2SIK2_HAHCH</name>
<protein>
    <submittedName>
        <fullName evidence="2">Glycosyltransferase</fullName>
    </submittedName>
</protein>
<dbReference type="STRING" id="349521.HCH_02736"/>
<dbReference type="CAZy" id="GT4">
    <property type="family name" value="Glycosyltransferase Family 4"/>
</dbReference>
<dbReference type="Gene3D" id="3.40.50.2000">
    <property type="entry name" value="Glycogen Phosphorylase B"/>
    <property type="match status" value="2"/>
</dbReference>
<proteinExistence type="predicted"/>
<dbReference type="AlphaFoldDB" id="Q2SIK2"/>
<dbReference type="eggNOG" id="COG0438">
    <property type="taxonomic scope" value="Bacteria"/>
</dbReference>
<dbReference type="CDD" id="cd03801">
    <property type="entry name" value="GT4_PimA-like"/>
    <property type="match status" value="1"/>
</dbReference>
<evidence type="ECO:0000259" key="1">
    <source>
        <dbReference type="Pfam" id="PF00534"/>
    </source>
</evidence>
<organism evidence="2 3">
    <name type="scientific">Hahella chejuensis (strain KCTC 2396)</name>
    <dbReference type="NCBI Taxonomy" id="349521"/>
    <lineage>
        <taxon>Bacteria</taxon>
        <taxon>Pseudomonadati</taxon>
        <taxon>Pseudomonadota</taxon>
        <taxon>Gammaproteobacteria</taxon>
        <taxon>Oceanospirillales</taxon>
        <taxon>Hahellaceae</taxon>
        <taxon>Hahella</taxon>
    </lineage>
</organism>
<dbReference type="GO" id="GO:0016757">
    <property type="term" value="F:glycosyltransferase activity"/>
    <property type="evidence" value="ECO:0007669"/>
    <property type="project" value="InterPro"/>
</dbReference>
<sequence>MKKGRLLTRSETLKMSNILILYHCESNTGYAISSLERAFWKMGLNLVNSPNNIHLCYPSFSKGMPSYPPEGYNNYFEFSDRETDAGSIAKLAKYIQDNDITILFGFDQPLSLPYYKAARAAGIKAFISYWGAPMSSLNSGVKLLLKKLDASRYRQGPNLYIFESVAMQKSGYLGRGINKNKTAVCYLGVDIDKYRPDNKDRFYAHDLYNLPRENKLFFYSGHFEERKGVRVIAEAANIIAEQRSDVTFLLFGNKRDEAVPYEAVLTEKAKNQVIFGGYRNDLEKIHRSCFAGIIASVGWDSFTMSSIEMQASGLPLLVSDLQGLSETIIDGKSGYLFPPGSVEQLSLKVNDLLASKSQRDTMSDYARKRIVEMFSDEAQVTNLTHLVNKTL</sequence>
<dbReference type="PANTHER" id="PTHR45947:SF3">
    <property type="entry name" value="SULFOQUINOVOSYL TRANSFERASE SQD2"/>
    <property type="match status" value="1"/>
</dbReference>
<feature type="domain" description="Glycosyl transferase family 1" evidence="1">
    <location>
        <begin position="209"/>
        <end position="369"/>
    </location>
</feature>
<accession>Q2SIK2</accession>
<dbReference type="PANTHER" id="PTHR45947">
    <property type="entry name" value="SULFOQUINOVOSYL TRANSFERASE SQD2"/>
    <property type="match status" value="1"/>
</dbReference>
<dbReference type="Proteomes" id="UP000000238">
    <property type="component" value="Chromosome"/>
</dbReference>